<comment type="caution">
    <text evidence="2">The sequence shown here is derived from an EMBL/GenBank/DDBJ whole genome shotgun (WGS) entry which is preliminary data.</text>
</comment>
<keyword evidence="3" id="KW-1185">Reference proteome</keyword>
<organism evidence="2 3">
    <name type="scientific">Letharia lupina</name>
    <dbReference type="NCBI Taxonomy" id="560253"/>
    <lineage>
        <taxon>Eukaryota</taxon>
        <taxon>Fungi</taxon>
        <taxon>Dikarya</taxon>
        <taxon>Ascomycota</taxon>
        <taxon>Pezizomycotina</taxon>
        <taxon>Lecanoromycetes</taxon>
        <taxon>OSLEUM clade</taxon>
        <taxon>Lecanoromycetidae</taxon>
        <taxon>Lecanorales</taxon>
        <taxon>Lecanorineae</taxon>
        <taxon>Parmeliaceae</taxon>
        <taxon>Letharia</taxon>
    </lineage>
</organism>
<evidence type="ECO:0000256" key="1">
    <source>
        <dbReference type="SAM" id="MobiDB-lite"/>
    </source>
</evidence>
<dbReference type="RefSeq" id="XP_037154596.1">
    <property type="nucleotide sequence ID" value="XM_037300748.1"/>
</dbReference>
<dbReference type="GeneID" id="59338284"/>
<feature type="compositionally biased region" description="Basic and acidic residues" evidence="1">
    <location>
        <begin position="93"/>
        <end position="108"/>
    </location>
</feature>
<reference evidence="2 3" key="1">
    <citation type="journal article" date="2020" name="Genomics">
        <title>Complete, high-quality genomes from long-read metagenomic sequencing of two wolf lichen thalli reveals enigmatic genome architecture.</title>
        <authorList>
            <person name="McKenzie S.K."/>
            <person name="Walston R.F."/>
            <person name="Allen J.L."/>
        </authorList>
    </citation>
    <scope>NUCLEOTIDE SEQUENCE [LARGE SCALE GENOMIC DNA]</scope>
    <source>
        <strain evidence="2">WasteWater1</strain>
    </source>
</reference>
<protein>
    <submittedName>
        <fullName evidence="2">Uncharacterized protein</fullName>
    </submittedName>
</protein>
<feature type="region of interest" description="Disordered" evidence="1">
    <location>
        <begin position="53"/>
        <end position="108"/>
    </location>
</feature>
<evidence type="ECO:0000313" key="2">
    <source>
        <dbReference type="EMBL" id="KAF6225887.1"/>
    </source>
</evidence>
<proteinExistence type="predicted"/>
<accession>A0A8H6CLU8</accession>
<feature type="compositionally biased region" description="Polar residues" evidence="1">
    <location>
        <begin position="70"/>
        <end position="87"/>
    </location>
</feature>
<dbReference type="EMBL" id="JACCJB010000007">
    <property type="protein sequence ID" value="KAF6225887.1"/>
    <property type="molecule type" value="Genomic_DNA"/>
</dbReference>
<gene>
    <name evidence="2" type="ORF">HO133_009889</name>
</gene>
<name>A0A8H6CLU8_9LECA</name>
<sequence>MQQAASSIKDKRIKVLIYYAFDKAIAARSEVTSHFKGPKAIFESLCSDGFSSSKAKETSSTSTPDPNPFETLSNLQIESDSPSASGNEDNEADEAHYEHSKDGRDDAGDDGIKDDVFVQDLELCFVLWVRSAFLREVSVRTDPFFRISKRLAQRSGHTGPMLQEVRCRSYSRPFSPTLPWLIWQLASTVDDDSPIRVN</sequence>
<dbReference type="Proteomes" id="UP000593566">
    <property type="component" value="Unassembled WGS sequence"/>
</dbReference>
<evidence type="ECO:0000313" key="3">
    <source>
        <dbReference type="Proteomes" id="UP000593566"/>
    </source>
</evidence>
<dbReference type="AlphaFoldDB" id="A0A8H6CLU8"/>